<name>A0A8W8IEF0_MAGGI</name>
<sequence length="139" mass="15354">MPKTKRNSAVRITSRKPWLKRNKGRAPAAGSSVDDPHALDMTQVGQPPADPILILEIRTQEPATNTQRPHSQGNHVDKPTKQNTVIGEYVNLGLLLVRDPTKTLSSTLSVNAQDQLVVHPKQTHKISSAHEWTDAFLIC</sequence>
<evidence type="ECO:0000313" key="2">
    <source>
        <dbReference type="EnsemblMetazoa" id="G13776.1:cds"/>
    </source>
</evidence>
<reference evidence="2" key="1">
    <citation type="submission" date="2022-08" db="UniProtKB">
        <authorList>
            <consortium name="EnsemblMetazoa"/>
        </authorList>
    </citation>
    <scope>IDENTIFICATION</scope>
    <source>
        <strain evidence="2">05x7-T-G4-1.051#20</strain>
    </source>
</reference>
<feature type="region of interest" description="Disordered" evidence="1">
    <location>
        <begin position="61"/>
        <end position="82"/>
    </location>
</feature>
<evidence type="ECO:0000256" key="1">
    <source>
        <dbReference type="SAM" id="MobiDB-lite"/>
    </source>
</evidence>
<organism evidence="2 3">
    <name type="scientific">Magallana gigas</name>
    <name type="common">Pacific oyster</name>
    <name type="synonym">Crassostrea gigas</name>
    <dbReference type="NCBI Taxonomy" id="29159"/>
    <lineage>
        <taxon>Eukaryota</taxon>
        <taxon>Metazoa</taxon>
        <taxon>Spiralia</taxon>
        <taxon>Lophotrochozoa</taxon>
        <taxon>Mollusca</taxon>
        <taxon>Bivalvia</taxon>
        <taxon>Autobranchia</taxon>
        <taxon>Pteriomorphia</taxon>
        <taxon>Ostreida</taxon>
        <taxon>Ostreoidea</taxon>
        <taxon>Ostreidae</taxon>
        <taxon>Magallana</taxon>
    </lineage>
</organism>
<evidence type="ECO:0000313" key="3">
    <source>
        <dbReference type="Proteomes" id="UP000005408"/>
    </source>
</evidence>
<protein>
    <submittedName>
        <fullName evidence="2">Uncharacterized protein</fullName>
    </submittedName>
</protein>
<dbReference type="EnsemblMetazoa" id="G13776.1">
    <property type="protein sequence ID" value="G13776.1:cds"/>
    <property type="gene ID" value="G13776"/>
</dbReference>
<feature type="compositionally biased region" description="Basic residues" evidence="1">
    <location>
        <begin position="1"/>
        <end position="24"/>
    </location>
</feature>
<dbReference type="AlphaFoldDB" id="A0A8W8IEF0"/>
<feature type="region of interest" description="Disordered" evidence="1">
    <location>
        <begin position="1"/>
        <end position="46"/>
    </location>
</feature>
<dbReference type="Proteomes" id="UP000005408">
    <property type="component" value="Unassembled WGS sequence"/>
</dbReference>
<accession>A0A8W8IEF0</accession>
<feature type="compositionally biased region" description="Polar residues" evidence="1">
    <location>
        <begin position="61"/>
        <end position="74"/>
    </location>
</feature>
<proteinExistence type="predicted"/>
<keyword evidence="3" id="KW-1185">Reference proteome</keyword>